<comment type="caution">
    <text evidence="3">The sequence shown here is derived from an EMBL/GenBank/DDBJ whole genome shotgun (WGS) entry which is preliminary data.</text>
</comment>
<keyword evidence="1" id="KW-0472">Membrane</keyword>
<dbReference type="Pfam" id="PF20152">
    <property type="entry name" value="DUF6534"/>
    <property type="match status" value="1"/>
</dbReference>
<feature type="transmembrane region" description="Helical" evidence="1">
    <location>
        <begin position="124"/>
        <end position="148"/>
    </location>
</feature>
<dbReference type="EMBL" id="NHYD01001701">
    <property type="protein sequence ID" value="PPQ90101.1"/>
    <property type="molecule type" value="Genomic_DNA"/>
</dbReference>
<protein>
    <recommendedName>
        <fullName evidence="2">DUF6534 domain-containing protein</fullName>
    </recommendedName>
</protein>
<feature type="domain" description="DUF6534" evidence="2">
    <location>
        <begin position="172"/>
        <end position="216"/>
    </location>
</feature>
<evidence type="ECO:0000313" key="3">
    <source>
        <dbReference type="EMBL" id="PPQ90101.1"/>
    </source>
</evidence>
<dbReference type="OrthoDB" id="3231781at2759"/>
<keyword evidence="1" id="KW-0812">Transmembrane</keyword>
<keyword evidence="4" id="KW-1185">Reference proteome</keyword>
<dbReference type="Proteomes" id="UP000283269">
    <property type="component" value="Unassembled WGS sequence"/>
</dbReference>
<evidence type="ECO:0000313" key="4">
    <source>
        <dbReference type="Proteomes" id="UP000283269"/>
    </source>
</evidence>
<dbReference type="InParanoid" id="A0A409XH89"/>
<dbReference type="InterPro" id="IPR045339">
    <property type="entry name" value="DUF6534"/>
</dbReference>
<evidence type="ECO:0000259" key="2">
    <source>
        <dbReference type="Pfam" id="PF20152"/>
    </source>
</evidence>
<sequence length="310" mass="34480">MSSFTYVHVDLNPTIGVLQIGSLIGVFLFGVVSVQAYNYYALYKEDGWANKALLTSSRFLEAAHTLGISYEVYHSTITLYGEPEKLVKFEAIGAVVVFGGAVTLLAQAFFALRLSKLFLGSYKYIGAACTGISFIRFIATIYLTVTGITAKSFEDYRDTFGWLITTTFVVGAAVDIVIAGSMMYYLSRKRGKAMERISGLINRLVAYTIRSGLLTRSWKRDDTSAKYVHIISLNARQELRQEILQNELFARAKTSGQDSNTVFSHDQPFEMIHPRQRISGDASLYMDKAKLKPAANLGVYRISEEEAVAV</sequence>
<feature type="transmembrane region" description="Helical" evidence="1">
    <location>
        <begin position="160"/>
        <end position="186"/>
    </location>
</feature>
<keyword evidence="1" id="KW-1133">Transmembrane helix</keyword>
<name>A0A409XH89_PSICY</name>
<accession>A0A409XH89</accession>
<feature type="transmembrane region" description="Helical" evidence="1">
    <location>
        <begin position="20"/>
        <end position="40"/>
    </location>
</feature>
<dbReference type="PANTHER" id="PTHR40465">
    <property type="entry name" value="CHROMOSOME 1, WHOLE GENOME SHOTGUN SEQUENCE"/>
    <property type="match status" value="1"/>
</dbReference>
<proteinExistence type="predicted"/>
<feature type="transmembrane region" description="Helical" evidence="1">
    <location>
        <begin position="92"/>
        <end position="112"/>
    </location>
</feature>
<dbReference type="PANTHER" id="PTHR40465:SF1">
    <property type="entry name" value="DUF6534 DOMAIN-CONTAINING PROTEIN"/>
    <property type="match status" value="1"/>
</dbReference>
<dbReference type="AlphaFoldDB" id="A0A409XH89"/>
<organism evidence="3 4">
    <name type="scientific">Psilocybe cyanescens</name>
    <dbReference type="NCBI Taxonomy" id="93625"/>
    <lineage>
        <taxon>Eukaryota</taxon>
        <taxon>Fungi</taxon>
        <taxon>Dikarya</taxon>
        <taxon>Basidiomycota</taxon>
        <taxon>Agaricomycotina</taxon>
        <taxon>Agaricomycetes</taxon>
        <taxon>Agaricomycetidae</taxon>
        <taxon>Agaricales</taxon>
        <taxon>Agaricineae</taxon>
        <taxon>Strophariaceae</taxon>
        <taxon>Psilocybe</taxon>
    </lineage>
</organism>
<evidence type="ECO:0000256" key="1">
    <source>
        <dbReference type="SAM" id="Phobius"/>
    </source>
</evidence>
<dbReference type="STRING" id="93625.A0A409XH89"/>
<reference evidence="3 4" key="1">
    <citation type="journal article" date="2018" name="Evol. Lett.">
        <title>Horizontal gene cluster transfer increased hallucinogenic mushroom diversity.</title>
        <authorList>
            <person name="Reynolds H.T."/>
            <person name="Vijayakumar V."/>
            <person name="Gluck-Thaler E."/>
            <person name="Korotkin H.B."/>
            <person name="Matheny P.B."/>
            <person name="Slot J.C."/>
        </authorList>
    </citation>
    <scope>NUCLEOTIDE SEQUENCE [LARGE SCALE GENOMIC DNA]</scope>
    <source>
        <strain evidence="3 4">2631</strain>
    </source>
</reference>
<gene>
    <name evidence="3" type="ORF">CVT25_012265</name>
</gene>